<dbReference type="RefSeq" id="WP_091399481.1">
    <property type="nucleotide sequence ID" value="NZ_BKAI01000026.1"/>
</dbReference>
<dbReference type="Proteomes" id="UP000199580">
    <property type="component" value="Unassembled WGS sequence"/>
</dbReference>
<evidence type="ECO:0000313" key="1">
    <source>
        <dbReference type="EMBL" id="SDK63612.1"/>
    </source>
</evidence>
<dbReference type="EMBL" id="FNEZ01000012">
    <property type="protein sequence ID" value="SDK63612.1"/>
    <property type="molecule type" value="Genomic_DNA"/>
</dbReference>
<accession>A0A1G9DI73</accession>
<evidence type="ECO:0000313" key="2">
    <source>
        <dbReference type="Proteomes" id="UP000199580"/>
    </source>
</evidence>
<organism evidence="1 2">
    <name type="scientific">Flavobacterium noncentrifugens</name>
    <dbReference type="NCBI Taxonomy" id="1128970"/>
    <lineage>
        <taxon>Bacteria</taxon>
        <taxon>Pseudomonadati</taxon>
        <taxon>Bacteroidota</taxon>
        <taxon>Flavobacteriia</taxon>
        <taxon>Flavobacteriales</taxon>
        <taxon>Flavobacteriaceae</taxon>
        <taxon>Flavobacterium</taxon>
    </lineage>
</organism>
<sequence>MKHSSLYNVLENFDFDLLNHPEFKEDSVREEIIFPIIKGLGYSPSKPFQIIRSRKLIHPYVSIGSQRKLIHIIPDYVFEINGKPGWILDAKSPSESTINSANVEQAYSYAIHSEIRVNYFALCNGTYFTLYNISKEKPLLHFPIRAIPGYWNQIQEILKPQNVFKDAEKIIKKDLGLHLKRLGFDQSESLVFPETPIFHIGQLDNNQYTMSAGAIIENETYVVTFDFGSTEFQQLKGKIPQEAFEKLSSRNIDSRKMIKFADQVYYVNIDCKVGDKLEENADEIFLPMKVNQFI</sequence>
<name>A0A1G9DI73_9FLAO</name>
<dbReference type="STRING" id="1128970.SAMN04487935_3824"/>
<keyword evidence="2" id="KW-1185">Reference proteome</keyword>
<dbReference type="AlphaFoldDB" id="A0A1G9DI73"/>
<protein>
    <submittedName>
        <fullName evidence="1">Type I restriction enzyme R protein N terminus (HSDR_N)</fullName>
    </submittedName>
</protein>
<dbReference type="OrthoDB" id="6380146at2"/>
<proteinExistence type="predicted"/>
<dbReference type="Gene3D" id="3.90.1570.30">
    <property type="match status" value="1"/>
</dbReference>
<reference evidence="1 2" key="1">
    <citation type="submission" date="2016-10" db="EMBL/GenBank/DDBJ databases">
        <authorList>
            <person name="de Groot N.N."/>
        </authorList>
    </citation>
    <scope>NUCLEOTIDE SEQUENCE [LARGE SCALE GENOMIC DNA]</scope>
    <source>
        <strain evidence="1 2">CGMCC 1.10076</strain>
    </source>
</reference>
<gene>
    <name evidence="1" type="ORF">SAMN04487935_3824</name>
</gene>